<evidence type="ECO:0000256" key="21">
    <source>
        <dbReference type="SAM" id="Phobius"/>
    </source>
</evidence>
<comment type="similarity">
    <text evidence="3">Belongs to the ABC transporter superfamily. ABCA family.</text>
</comment>
<keyword evidence="13 21" id="KW-1133">Transmembrane helix</keyword>
<keyword evidence="6" id="KW-0597">Phosphoprotein</keyword>
<evidence type="ECO:0000256" key="7">
    <source>
        <dbReference type="ARBA" id="ARBA00022692"/>
    </source>
</evidence>
<feature type="transmembrane region" description="Helical" evidence="21">
    <location>
        <begin position="1158"/>
        <end position="1177"/>
    </location>
</feature>
<dbReference type="GO" id="GO:0016887">
    <property type="term" value="F:ATP hydrolysis activity"/>
    <property type="evidence" value="ECO:0007669"/>
    <property type="project" value="InterPro"/>
</dbReference>
<evidence type="ECO:0000313" key="24">
    <source>
        <dbReference type="Proteomes" id="UP000694406"/>
    </source>
</evidence>
<evidence type="ECO:0000256" key="17">
    <source>
        <dbReference type="ARBA" id="ARBA00059684"/>
    </source>
</evidence>
<feature type="transmembrane region" description="Helical" evidence="21">
    <location>
        <begin position="1265"/>
        <end position="1287"/>
    </location>
</feature>
<dbReference type="PANTHER" id="PTHR19229:SF36">
    <property type="entry name" value="ATP-BINDING CASSETTE SUB-FAMILY A MEMBER 2"/>
    <property type="match status" value="1"/>
</dbReference>
<evidence type="ECO:0000256" key="5">
    <source>
        <dbReference type="ARBA" id="ARBA00022481"/>
    </source>
</evidence>
<dbReference type="Proteomes" id="UP000694406">
    <property type="component" value="Unplaced"/>
</dbReference>
<keyword evidence="9" id="KW-0547">Nucleotide-binding</keyword>
<evidence type="ECO:0000256" key="12">
    <source>
        <dbReference type="ARBA" id="ARBA00022967"/>
    </source>
</evidence>
<feature type="transmembrane region" description="Helical" evidence="21">
    <location>
        <begin position="1189"/>
        <end position="1214"/>
    </location>
</feature>
<evidence type="ECO:0000256" key="9">
    <source>
        <dbReference type="ARBA" id="ARBA00022741"/>
    </source>
</evidence>
<dbReference type="Ensembl" id="ENSLLTT00000003763.1">
    <property type="protein sequence ID" value="ENSLLTP00000003616.1"/>
    <property type="gene ID" value="ENSLLTG00000000755.1"/>
</dbReference>
<evidence type="ECO:0000256" key="18">
    <source>
        <dbReference type="ARBA" id="ARBA00068368"/>
    </source>
</evidence>
<dbReference type="InterPro" id="IPR056264">
    <property type="entry name" value="R2_ABCA1-4-like"/>
</dbReference>
<proteinExistence type="inferred from homology"/>
<accession>A0A8C5RKM1</accession>
<feature type="transmembrane region" description="Helical" evidence="21">
    <location>
        <begin position="292"/>
        <end position="313"/>
    </location>
</feature>
<evidence type="ECO:0000256" key="15">
    <source>
        <dbReference type="ARBA" id="ARBA00023180"/>
    </source>
</evidence>
<feature type="transmembrane region" description="Helical" evidence="21">
    <location>
        <begin position="259"/>
        <end position="280"/>
    </location>
</feature>
<dbReference type="GeneTree" id="ENSGT00940000158560"/>
<dbReference type="GO" id="GO:0005524">
    <property type="term" value="F:ATP binding"/>
    <property type="evidence" value="ECO:0007669"/>
    <property type="project" value="UniProtKB-KW"/>
</dbReference>
<dbReference type="InterPro" id="IPR017871">
    <property type="entry name" value="ABC_transporter-like_CS"/>
</dbReference>
<evidence type="ECO:0000256" key="2">
    <source>
        <dbReference type="ARBA" id="ARBA00004608"/>
    </source>
</evidence>
<keyword evidence="14 21" id="KW-0472">Membrane</keyword>
<reference evidence="23" key="2">
    <citation type="submission" date="2025-09" db="UniProtKB">
        <authorList>
            <consortium name="Ensembl"/>
        </authorList>
    </citation>
    <scope>IDENTIFICATION</scope>
</reference>
<evidence type="ECO:0000256" key="1">
    <source>
        <dbReference type="ARBA" id="ARBA00004155"/>
    </source>
</evidence>
<dbReference type="SMART" id="SM00382">
    <property type="entry name" value="AAA"/>
    <property type="match status" value="2"/>
</dbReference>
<dbReference type="InterPro" id="IPR026082">
    <property type="entry name" value="ABCA"/>
</dbReference>
<feature type="transmembrane region" description="Helical" evidence="21">
    <location>
        <begin position="339"/>
        <end position="360"/>
    </location>
</feature>
<evidence type="ECO:0000256" key="16">
    <source>
        <dbReference type="ARBA" id="ARBA00023228"/>
    </source>
</evidence>
<comment type="subcellular location">
    <subcellularLocation>
        <location evidence="2">Endosome membrane</location>
    </subcellularLocation>
    <subcellularLocation>
        <location evidence="1">Lysosome membrane</location>
        <topology evidence="1">Multi-pass membrane protein</topology>
    </subcellularLocation>
</comment>
<dbReference type="GO" id="GO:0051247">
    <property type="term" value="P:positive regulation of protein metabolic process"/>
    <property type="evidence" value="ECO:0007669"/>
    <property type="project" value="UniProtKB-ARBA"/>
</dbReference>
<evidence type="ECO:0000256" key="14">
    <source>
        <dbReference type="ARBA" id="ARBA00023136"/>
    </source>
</evidence>
<comment type="function">
    <text evidence="17">Probable lipid transporter that modulates cholesterol sequestration in the late endosome/lysosome by regulating the intracellular sphingolipid metabolism, in turn participates in cholesterol homeostasis. May alter the transbilayer distribution of ceramide in the intraluminal membrane lipid bilayer, favoring its retention in the outer leaflet that results in increased acid ceramidase activity in the late endosome/lysosome, facilitating ceramide deacylation to sphingosine leading to the sequestration of free cholesterol in lysosomes. In addition regulates amyloid-beta production either by activating a signaling pathway that regulates amyloid precursor protein transcription through the modulation of sphingolipid metabolism or through its role in gamma-secretase processing of APP. May play a role in myelin formation.</text>
</comment>
<organism evidence="23 24">
    <name type="scientific">Laticauda laticaudata</name>
    <name type="common">Blue-ringed sea krait</name>
    <name type="synonym">Blue-lipped sea krait</name>
    <dbReference type="NCBI Taxonomy" id="8630"/>
    <lineage>
        <taxon>Eukaryota</taxon>
        <taxon>Metazoa</taxon>
        <taxon>Chordata</taxon>
        <taxon>Craniata</taxon>
        <taxon>Vertebrata</taxon>
        <taxon>Euteleostomi</taxon>
        <taxon>Lepidosauria</taxon>
        <taxon>Squamata</taxon>
        <taxon>Bifurcata</taxon>
        <taxon>Unidentata</taxon>
        <taxon>Episquamata</taxon>
        <taxon>Toxicofera</taxon>
        <taxon>Serpentes</taxon>
        <taxon>Colubroidea</taxon>
        <taxon>Elapidae</taxon>
        <taxon>Laticaudinae</taxon>
        <taxon>Laticauda</taxon>
    </lineage>
</organism>
<dbReference type="PROSITE" id="PS50893">
    <property type="entry name" value="ABC_TRANSPORTER_2"/>
    <property type="match status" value="2"/>
</dbReference>
<feature type="transmembrane region" description="Helical" evidence="21">
    <location>
        <begin position="854"/>
        <end position="876"/>
    </location>
</feature>
<evidence type="ECO:0000256" key="6">
    <source>
        <dbReference type="ARBA" id="ARBA00022553"/>
    </source>
</evidence>
<dbReference type="PANTHER" id="PTHR19229">
    <property type="entry name" value="ATP-BINDING CASSETTE TRANSPORTER SUBFAMILY A ABCA"/>
    <property type="match status" value="1"/>
</dbReference>
<keyword evidence="10" id="KW-0967">Endosome</keyword>
<keyword evidence="16" id="KW-0458">Lysosome</keyword>
<evidence type="ECO:0000256" key="20">
    <source>
        <dbReference type="SAM" id="MobiDB-lite"/>
    </source>
</evidence>
<feature type="transmembrane region" description="Helical" evidence="21">
    <location>
        <begin position="1078"/>
        <end position="1101"/>
    </location>
</feature>
<dbReference type="GO" id="GO:0010556">
    <property type="term" value="P:regulation of macromolecule biosynthetic process"/>
    <property type="evidence" value="ECO:0007669"/>
    <property type="project" value="UniProtKB-ARBA"/>
</dbReference>
<dbReference type="GO" id="GO:0005765">
    <property type="term" value="C:lysosomal membrane"/>
    <property type="evidence" value="ECO:0007669"/>
    <property type="project" value="UniProtKB-SubCell"/>
</dbReference>
<feature type="transmembrane region" description="Helical" evidence="21">
    <location>
        <begin position="153"/>
        <end position="174"/>
    </location>
</feature>
<dbReference type="PROSITE" id="PS00211">
    <property type="entry name" value="ABC_TRANSPORTER_1"/>
    <property type="match status" value="1"/>
</dbReference>
<feature type="domain" description="ABC transporter" evidence="22">
    <location>
        <begin position="421"/>
        <end position="652"/>
    </location>
</feature>
<dbReference type="Pfam" id="PF00005">
    <property type="entry name" value="ABC_tran"/>
    <property type="match status" value="2"/>
</dbReference>
<protein>
    <recommendedName>
        <fullName evidence="18">ATP-binding cassette sub-family A member 2</fullName>
    </recommendedName>
    <alternativeName>
        <fullName evidence="19">ATP-binding cassette transporter 2</fullName>
    </alternativeName>
</protein>
<evidence type="ECO:0000256" key="13">
    <source>
        <dbReference type="ARBA" id="ARBA00022989"/>
    </source>
</evidence>
<keyword evidence="11" id="KW-0067">ATP-binding</keyword>
<feature type="transmembrane region" description="Helical" evidence="21">
    <location>
        <begin position="230"/>
        <end position="253"/>
    </location>
</feature>
<dbReference type="InterPro" id="IPR013525">
    <property type="entry name" value="ABC2_TM"/>
</dbReference>
<gene>
    <name evidence="23" type="primary">ABCA2</name>
</gene>
<dbReference type="GO" id="GO:0140359">
    <property type="term" value="F:ABC-type transporter activity"/>
    <property type="evidence" value="ECO:0007669"/>
    <property type="project" value="InterPro"/>
</dbReference>
<evidence type="ECO:0000256" key="4">
    <source>
        <dbReference type="ARBA" id="ARBA00022448"/>
    </source>
</evidence>
<reference evidence="23" key="1">
    <citation type="submission" date="2025-08" db="UniProtKB">
        <authorList>
            <consortium name="Ensembl"/>
        </authorList>
    </citation>
    <scope>IDENTIFICATION</scope>
</reference>
<dbReference type="FunFam" id="3.40.50.300:FF:000612">
    <property type="entry name" value="ATP-binding cassette, sub-family A (ABC1), member 2"/>
    <property type="match status" value="1"/>
</dbReference>
<dbReference type="SUPFAM" id="SSF52540">
    <property type="entry name" value="P-loop containing nucleoside triphosphate hydrolases"/>
    <property type="match status" value="2"/>
</dbReference>
<dbReference type="Pfam" id="PF12698">
    <property type="entry name" value="ABC2_membrane_3"/>
    <property type="match status" value="2"/>
</dbReference>
<feature type="transmembrane region" description="Helical" evidence="21">
    <location>
        <begin position="1131"/>
        <end position="1152"/>
    </location>
</feature>
<evidence type="ECO:0000256" key="19">
    <source>
        <dbReference type="ARBA" id="ARBA00083139"/>
    </source>
</evidence>
<evidence type="ECO:0000256" key="11">
    <source>
        <dbReference type="ARBA" id="ARBA00022840"/>
    </source>
</evidence>
<dbReference type="FunFam" id="3.40.50.300:FF:000511">
    <property type="entry name" value="ATP-binding cassette, sub-family A (ABC1), member 2"/>
    <property type="match status" value="1"/>
</dbReference>
<dbReference type="GO" id="GO:0005319">
    <property type="term" value="F:lipid transporter activity"/>
    <property type="evidence" value="ECO:0007669"/>
    <property type="project" value="TreeGrafter"/>
</dbReference>
<keyword evidence="8" id="KW-0677">Repeat</keyword>
<keyword evidence="7 21" id="KW-0812">Transmembrane</keyword>
<dbReference type="Pfam" id="PF23321">
    <property type="entry name" value="R1_ABCA1"/>
    <property type="match status" value="1"/>
</dbReference>
<evidence type="ECO:0000313" key="23">
    <source>
        <dbReference type="Ensembl" id="ENSLLTP00000003616.1"/>
    </source>
</evidence>
<dbReference type="CDD" id="cd03263">
    <property type="entry name" value="ABC_subfamily_A"/>
    <property type="match status" value="2"/>
</dbReference>
<keyword evidence="5" id="KW-0488">Methylation</keyword>
<dbReference type="InterPro" id="IPR027417">
    <property type="entry name" value="P-loop_NTPase"/>
</dbReference>
<name>A0A8C5RKM1_LATLA</name>
<keyword evidence="12" id="KW-1278">Translocase</keyword>
<dbReference type="Gene3D" id="3.40.50.300">
    <property type="entry name" value="P-loop containing nucleotide triphosphate hydrolases"/>
    <property type="match status" value="2"/>
</dbReference>
<dbReference type="GO" id="GO:0010008">
    <property type="term" value="C:endosome membrane"/>
    <property type="evidence" value="ECO:0007669"/>
    <property type="project" value="UniProtKB-SubCell"/>
</dbReference>
<keyword evidence="4" id="KW-0813">Transport</keyword>
<evidence type="ECO:0000256" key="10">
    <source>
        <dbReference type="ARBA" id="ARBA00022753"/>
    </source>
</evidence>
<feature type="domain" description="ABC transporter" evidence="22">
    <location>
        <begin position="1310"/>
        <end position="1544"/>
    </location>
</feature>
<feature type="region of interest" description="Disordered" evidence="20">
    <location>
        <begin position="1665"/>
        <end position="1705"/>
    </location>
</feature>
<keyword evidence="24" id="KW-1185">Reference proteome</keyword>
<evidence type="ECO:0000256" key="8">
    <source>
        <dbReference type="ARBA" id="ARBA00022737"/>
    </source>
</evidence>
<dbReference type="InterPro" id="IPR003439">
    <property type="entry name" value="ABC_transporter-like_ATP-bd"/>
</dbReference>
<feature type="compositionally biased region" description="Acidic residues" evidence="20">
    <location>
        <begin position="1665"/>
        <end position="1675"/>
    </location>
</feature>
<feature type="transmembrane region" description="Helical" evidence="21">
    <location>
        <begin position="194"/>
        <end position="218"/>
    </location>
</feature>
<evidence type="ECO:0000259" key="22">
    <source>
        <dbReference type="PROSITE" id="PS50893"/>
    </source>
</evidence>
<sequence>VISWWKGEWWRQWIQHCGQLQTELFCNLQFVNLVKYEMGRCQLPEFWEDEPAGVIFQTDKDGSLPPHVMYKIRQNSSFTEKTNEIRRAYWRPGPNNGGRFYFLYGFVWIQDMMERAIVNTFVGRDVVEPGNYVQMFPYPCYTRDDFLFVIEHMMPLCMVISWVYSVAMMIQHIVAEKEHHLKEVMKMMGLNNAVHWVAWFITGFVQLSISVTALTAILKYGKVLMHSDVLIIWLFLAVYAVATIMFCFLVSVLYSKAKLASACGGIIYFLSYVPYMYVAIREEVAHDKITAFEKCIASLMSTTAFGLGSKYFALYEMSGVGIQWHTFSQSPVEGDDFNLLLSMMMLIVDAVVYGVLTWYIEAVHPGMYGLPRPWYFPLQKSYWLGNGRTEAWDWSWPWSKKTHLSITEEDQEEPTHLPLVVCVDKLTKIYKTDQKLALNNLSLNLYENQVVSFLGHNGAGKTTTMSILTGLFPPTSGSATIYGYDIRTEMDQIRKNLGMCPQHNVLFDKLTVEEHLWFYSQLKGMAKEEICKEMTKWVSPDPPPAASDLSSHTLSGGMKRKLSVAIAFVGGSRAVILDEPTAGVDPYARRAIWDLILKYKQGRTILLSTHHMDEADLLGDRIAIISHGKLKCCGSPLFLKSTYGDGYKLTVVKKQSDARANAGQWPPPALLSPGQGGILRPLRGALPRKHIASCLLISNTNTELSYILPSEAAKKGCFERLFQHLEHSLEELDLTSFGLMDTTLEEVFLKVSEEDQSLENSDAGMLQGARRLLRLVAWAFGRRRKQKEKQRQGPLPSFPSSLTSALPAEPETDLEEASLVGQGSFKLEGSWLKLRQFHGLLVKRFHCAKRNSKAIFSQILLPAFFVCVAMTVALSVPEIGRGHPCLPTHLGPWLALYKGGIGKTSLFWNLIGIIHEPIRCTCSMQGTGFSCPSGVGGHPSQTKVVTGDILVDITGRNVSEYLLYTSDPQKQQLDGLEWEFLSLPGSSVPTALLKPPVCGGATWANAPLPTLPSQVFYNNKGYHSMPTYLNALNNAILRANLPSSRGNRAAYGITLTNHPMNKTSASLSLDYLLQGTDVVIAIFIIVAMSFVPASFVVFLVAEKSTKAKHLQFVSGCDPVIYWLANYVWDMLNYLVPATCCIIILFVFDLPAYTSPTNFPAVLALFLLYGWSMTPIMYPASFWFEVPSSAYVFLIVINLFIGITATVATFLLQLFEHDKDLKMVNSYLKSCFLIFPNYNLGHGLMEMAYNEYINEYYIKSPFEWDIVTRALVAMTVEGFVGFFITIMLCQQVCPEGRFFWGEGVRIFLAGQVGIAVYKSRRIGRILAVDRLCVGVRPGECFGLLGVNGAGKTTTFKMLTGDETTTNGEAFINGHSILKELLQVQQSLGYCPQFDALFDELTAQEHLELYTRLRGIPWKDEERVVKWALKKLELAKCANKPASTFSGGNKRKLSTAIALIGYPAFIFLDEPTTGMDPKARRFLWNLILDIIKTGPVSPSPHLCHLGRECEALCTRLAIMVNGRLKCLGSIQHLKNRFGDGYMITVRTKSSLNVKEVVQFFSRNFPEAVLKERHHTKVQYQLKSEHISLAQVFSKMEQVVDVLGIEDYSVSQTTLDNVFVNFAKKQSDNLEQQESLLPCSAESPLQCLFSLLRPRGTPTELRTMVAEEPEDLETDDEGLISFEEERVSRAGQKKGRGSGGRGWPCRGQ</sequence>
<keyword evidence="15" id="KW-0325">Glycoprotein</keyword>
<dbReference type="InterPro" id="IPR003593">
    <property type="entry name" value="AAA+_ATPase"/>
</dbReference>
<evidence type="ECO:0000256" key="3">
    <source>
        <dbReference type="ARBA" id="ARBA00008869"/>
    </source>
</evidence>
<feature type="region of interest" description="Disordered" evidence="20">
    <location>
        <begin position="784"/>
        <end position="806"/>
    </location>
</feature>